<dbReference type="PROSITE" id="PS50931">
    <property type="entry name" value="HTH_LYSR"/>
    <property type="match status" value="1"/>
</dbReference>
<dbReference type="Proteomes" id="UP001501822">
    <property type="component" value="Unassembled WGS sequence"/>
</dbReference>
<dbReference type="InterPro" id="IPR036388">
    <property type="entry name" value="WH-like_DNA-bd_sf"/>
</dbReference>
<comment type="similarity">
    <text evidence="1">Belongs to the LysR transcriptional regulatory family.</text>
</comment>
<evidence type="ECO:0000313" key="6">
    <source>
        <dbReference type="EMBL" id="GAA0326298.1"/>
    </source>
</evidence>
<dbReference type="InterPro" id="IPR000847">
    <property type="entry name" value="LysR_HTH_N"/>
</dbReference>
<dbReference type="Gene3D" id="1.10.10.10">
    <property type="entry name" value="Winged helix-like DNA-binding domain superfamily/Winged helix DNA-binding domain"/>
    <property type="match status" value="1"/>
</dbReference>
<keyword evidence="3" id="KW-0238">DNA-binding</keyword>
<accession>A0ABN0W600</accession>
<keyword evidence="4" id="KW-0804">Transcription</keyword>
<dbReference type="RefSeq" id="WP_252800511.1">
    <property type="nucleotide sequence ID" value="NZ_BAAABM010000009.1"/>
</dbReference>
<dbReference type="EMBL" id="BAAABM010000009">
    <property type="protein sequence ID" value="GAA0326298.1"/>
    <property type="molecule type" value="Genomic_DNA"/>
</dbReference>
<dbReference type="Pfam" id="PF03466">
    <property type="entry name" value="LysR_substrate"/>
    <property type="match status" value="1"/>
</dbReference>
<evidence type="ECO:0000256" key="1">
    <source>
        <dbReference type="ARBA" id="ARBA00009437"/>
    </source>
</evidence>
<proteinExistence type="inferred from homology"/>
<evidence type="ECO:0000256" key="2">
    <source>
        <dbReference type="ARBA" id="ARBA00023015"/>
    </source>
</evidence>
<dbReference type="PANTHER" id="PTHR30126:SF39">
    <property type="entry name" value="HTH-TYPE TRANSCRIPTIONAL REGULATOR CYSL"/>
    <property type="match status" value="1"/>
</dbReference>
<keyword evidence="2" id="KW-0805">Transcription regulation</keyword>
<evidence type="ECO:0000256" key="3">
    <source>
        <dbReference type="ARBA" id="ARBA00023125"/>
    </source>
</evidence>
<protein>
    <submittedName>
        <fullName evidence="6">LysR family transcriptional regulator</fullName>
    </submittedName>
</protein>
<evidence type="ECO:0000313" key="7">
    <source>
        <dbReference type="Proteomes" id="UP001501822"/>
    </source>
</evidence>
<dbReference type="Gene3D" id="3.40.190.10">
    <property type="entry name" value="Periplasmic binding protein-like II"/>
    <property type="match status" value="2"/>
</dbReference>
<comment type="caution">
    <text evidence="6">The sequence shown here is derived from an EMBL/GenBank/DDBJ whole genome shotgun (WGS) entry which is preliminary data.</text>
</comment>
<dbReference type="InterPro" id="IPR036390">
    <property type="entry name" value="WH_DNA-bd_sf"/>
</dbReference>
<evidence type="ECO:0000259" key="5">
    <source>
        <dbReference type="PROSITE" id="PS50931"/>
    </source>
</evidence>
<gene>
    <name evidence="6" type="ORF">GCM10010151_15330</name>
</gene>
<keyword evidence="7" id="KW-1185">Reference proteome</keyword>
<evidence type="ECO:0000256" key="4">
    <source>
        <dbReference type="ARBA" id="ARBA00023163"/>
    </source>
</evidence>
<dbReference type="Pfam" id="PF00126">
    <property type="entry name" value="HTH_1"/>
    <property type="match status" value="1"/>
</dbReference>
<name>A0ABN0W600_9ACTN</name>
<reference evidence="6 7" key="1">
    <citation type="journal article" date="2019" name="Int. J. Syst. Evol. Microbiol.">
        <title>The Global Catalogue of Microorganisms (GCM) 10K type strain sequencing project: providing services to taxonomists for standard genome sequencing and annotation.</title>
        <authorList>
            <consortium name="The Broad Institute Genomics Platform"/>
            <consortium name="The Broad Institute Genome Sequencing Center for Infectious Disease"/>
            <person name="Wu L."/>
            <person name="Ma J."/>
        </authorList>
    </citation>
    <scope>NUCLEOTIDE SEQUENCE [LARGE SCALE GENOMIC DNA]</scope>
    <source>
        <strain evidence="6 7">JCM 3146</strain>
    </source>
</reference>
<dbReference type="SUPFAM" id="SSF46785">
    <property type="entry name" value="Winged helix' DNA-binding domain"/>
    <property type="match status" value="1"/>
</dbReference>
<dbReference type="InterPro" id="IPR005119">
    <property type="entry name" value="LysR_subst-bd"/>
</dbReference>
<sequence length="302" mass="32099">MTSRLPVSSRLPDLEALELLVAVAETGSLGQAAGRLGISQPSASARMRTLERRLGVRLLDRSTSGSRLTAAGSVVTDWARAVLVQANALVEGVAALRSRQEDRLRVSASLTVAEHLVPGWLVALREAAPGVHVELNVTNSTHVIERVRADEADLGFIEGRGAPRDLHSRAVGRDRLVVVVAPGHPWTRRRRPLRPVELAATPLLLREAGSGTRETFEAALAPYGGPAEPALELGATAPLRAAAVAGSAPAVLSALVVADEIAAGRLVEVPSELRLERVLRAVWPRGRELPEPALHLLRVARS</sequence>
<feature type="domain" description="HTH lysR-type" evidence="5">
    <location>
        <begin position="12"/>
        <end position="69"/>
    </location>
</feature>
<dbReference type="PANTHER" id="PTHR30126">
    <property type="entry name" value="HTH-TYPE TRANSCRIPTIONAL REGULATOR"/>
    <property type="match status" value="1"/>
</dbReference>
<dbReference type="PRINTS" id="PR00039">
    <property type="entry name" value="HTHLYSR"/>
</dbReference>
<organism evidence="6 7">
    <name type="scientific">Actinoallomurus spadix</name>
    <dbReference type="NCBI Taxonomy" id="79912"/>
    <lineage>
        <taxon>Bacteria</taxon>
        <taxon>Bacillati</taxon>
        <taxon>Actinomycetota</taxon>
        <taxon>Actinomycetes</taxon>
        <taxon>Streptosporangiales</taxon>
        <taxon>Thermomonosporaceae</taxon>
        <taxon>Actinoallomurus</taxon>
    </lineage>
</organism>
<dbReference type="SUPFAM" id="SSF53850">
    <property type="entry name" value="Periplasmic binding protein-like II"/>
    <property type="match status" value="1"/>
</dbReference>